<dbReference type="Gene3D" id="3.30.310.50">
    <property type="entry name" value="Alpha-D-phosphohexomutase, C-terminal domain"/>
    <property type="match status" value="1"/>
</dbReference>
<reference evidence="7" key="1">
    <citation type="submission" date="2018-05" db="EMBL/GenBank/DDBJ databases">
        <authorList>
            <person name="Lanie J.A."/>
            <person name="Ng W.-L."/>
            <person name="Kazmierczak K.M."/>
            <person name="Andrzejewski T.M."/>
            <person name="Davidsen T.M."/>
            <person name="Wayne K.J."/>
            <person name="Tettelin H."/>
            <person name="Glass J.I."/>
            <person name="Rusch D."/>
            <person name="Podicherti R."/>
            <person name="Tsui H.-C.T."/>
            <person name="Winkler M.E."/>
        </authorList>
    </citation>
    <scope>NUCLEOTIDE SEQUENCE</scope>
</reference>
<protein>
    <recommendedName>
        <fullName evidence="6">Alpha-D-phosphohexomutase C-terminal domain-containing protein</fullName>
    </recommendedName>
</protein>
<accession>A0A382UPB0</accession>
<dbReference type="EMBL" id="UINC01145415">
    <property type="protein sequence ID" value="SVD35528.1"/>
    <property type="molecule type" value="Genomic_DNA"/>
</dbReference>
<keyword evidence="4" id="KW-0460">Magnesium</keyword>
<dbReference type="GO" id="GO:0016868">
    <property type="term" value="F:intramolecular phosphotransferase activity"/>
    <property type="evidence" value="ECO:0007669"/>
    <property type="project" value="InterPro"/>
</dbReference>
<dbReference type="AlphaFoldDB" id="A0A382UPB0"/>
<evidence type="ECO:0000256" key="4">
    <source>
        <dbReference type="ARBA" id="ARBA00022842"/>
    </source>
</evidence>
<proteinExistence type="predicted"/>
<dbReference type="GO" id="GO:0046872">
    <property type="term" value="F:metal ion binding"/>
    <property type="evidence" value="ECO:0007669"/>
    <property type="project" value="UniProtKB-KW"/>
</dbReference>
<dbReference type="Pfam" id="PF00408">
    <property type="entry name" value="PGM_PMM_IV"/>
    <property type="match status" value="1"/>
</dbReference>
<feature type="domain" description="Alpha-D-phosphohexomutase C-terminal" evidence="6">
    <location>
        <begin position="10"/>
        <end position="52"/>
    </location>
</feature>
<dbReference type="InterPro" id="IPR005843">
    <property type="entry name" value="A-D-PHexomutase_C"/>
</dbReference>
<sequence>YKDGHVYRMDGVSVEYDTWHFNVRASNTEPLIRLNLEATTQSEMEDRREEVLQHIRRD</sequence>
<keyword evidence="5" id="KW-0413">Isomerase</keyword>
<evidence type="ECO:0000256" key="1">
    <source>
        <dbReference type="ARBA" id="ARBA00001946"/>
    </source>
</evidence>
<gene>
    <name evidence="7" type="ORF">METZ01_LOCUS388382</name>
</gene>
<dbReference type="InterPro" id="IPR036900">
    <property type="entry name" value="A-D-PHexomutase_C_sf"/>
</dbReference>
<keyword evidence="3" id="KW-0479">Metal-binding</keyword>
<evidence type="ECO:0000256" key="2">
    <source>
        <dbReference type="ARBA" id="ARBA00022553"/>
    </source>
</evidence>
<evidence type="ECO:0000313" key="7">
    <source>
        <dbReference type="EMBL" id="SVD35528.1"/>
    </source>
</evidence>
<dbReference type="PANTHER" id="PTHR43771:SF1">
    <property type="entry name" value="PHOSPHOMANNOMUTASE"/>
    <property type="match status" value="1"/>
</dbReference>
<evidence type="ECO:0000256" key="5">
    <source>
        <dbReference type="ARBA" id="ARBA00023235"/>
    </source>
</evidence>
<name>A0A382UPB0_9ZZZZ</name>
<organism evidence="7">
    <name type="scientific">marine metagenome</name>
    <dbReference type="NCBI Taxonomy" id="408172"/>
    <lineage>
        <taxon>unclassified sequences</taxon>
        <taxon>metagenomes</taxon>
        <taxon>ecological metagenomes</taxon>
    </lineage>
</organism>
<evidence type="ECO:0000256" key="3">
    <source>
        <dbReference type="ARBA" id="ARBA00022723"/>
    </source>
</evidence>
<comment type="cofactor">
    <cofactor evidence="1">
        <name>Mg(2+)</name>
        <dbReference type="ChEBI" id="CHEBI:18420"/>
    </cofactor>
</comment>
<feature type="non-terminal residue" evidence="7">
    <location>
        <position position="1"/>
    </location>
</feature>
<keyword evidence="2" id="KW-0597">Phosphoprotein</keyword>
<dbReference type="SUPFAM" id="SSF55957">
    <property type="entry name" value="Phosphoglucomutase, C-terminal domain"/>
    <property type="match status" value="1"/>
</dbReference>
<evidence type="ECO:0000259" key="6">
    <source>
        <dbReference type="Pfam" id="PF00408"/>
    </source>
</evidence>
<dbReference type="PANTHER" id="PTHR43771">
    <property type="entry name" value="PHOSPHOMANNOMUTASE"/>
    <property type="match status" value="1"/>
</dbReference>